<evidence type="ECO:0000256" key="1">
    <source>
        <dbReference type="SAM" id="MobiDB-lite"/>
    </source>
</evidence>
<dbReference type="InParanoid" id="A0A0C3MZW1"/>
<protein>
    <submittedName>
        <fullName evidence="2">Uncharacterized protein</fullName>
    </submittedName>
</protein>
<organism evidence="2 3">
    <name type="scientific">Pisolithus tinctorius Marx 270</name>
    <dbReference type="NCBI Taxonomy" id="870435"/>
    <lineage>
        <taxon>Eukaryota</taxon>
        <taxon>Fungi</taxon>
        <taxon>Dikarya</taxon>
        <taxon>Basidiomycota</taxon>
        <taxon>Agaricomycotina</taxon>
        <taxon>Agaricomycetes</taxon>
        <taxon>Agaricomycetidae</taxon>
        <taxon>Boletales</taxon>
        <taxon>Sclerodermatineae</taxon>
        <taxon>Pisolithaceae</taxon>
        <taxon>Pisolithus</taxon>
    </lineage>
</organism>
<proteinExistence type="predicted"/>
<feature type="region of interest" description="Disordered" evidence="1">
    <location>
        <begin position="240"/>
        <end position="260"/>
    </location>
</feature>
<evidence type="ECO:0000313" key="3">
    <source>
        <dbReference type="Proteomes" id="UP000054217"/>
    </source>
</evidence>
<gene>
    <name evidence="2" type="ORF">M404DRAFT_1008366</name>
</gene>
<name>A0A0C3MZW1_PISTI</name>
<dbReference type="EMBL" id="KN832100">
    <property type="protein sequence ID" value="KIN94389.1"/>
    <property type="molecule type" value="Genomic_DNA"/>
</dbReference>
<sequence>MVASWDHSSDPCASLLSIFYESTFMPKSEHLLSIGSQSRPQIRGGNSHLAATNHPSGTTNTYHGGRPAELRLHVHRGKHSEHSGQGRPAGPVGSIHGASPYHIQFCDHDHHTHRQLWPSWKEWKLAKQGHGPLGLDSTVHDYSSCLKIAFTIAGKCRVNRECTEQLQSGHVLVEHITPTCPIANKHSLSFDGGTWNRYVPQTLLHMPSHLQCVPKKELKNISTSQRASYHILERKVTMCSTHPRRSTGAEETRISDRLPA</sequence>
<dbReference type="AlphaFoldDB" id="A0A0C3MZW1"/>
<dbReference type="HOGENOM" id="CLU_1070050_0_0_1"/>
<reference evidence="3" key="2">
    <citation type="submission" date="2015-01" db="EMBL/GenBank/DDBJ databases">
        <title>Evolutionary Origins and Diversification of the Mycorrhizal Mutualists.</title>
        <authorList>
            <consortium name="DOE Joint Genome Institute"/>
            <consortium name="Mycorrhizal Genomics Consortium"/>
            <person name="Kohler A."/>
            <person name="Kuo A."/>
            <person name="Nagy L.G."/>
            <person name="Floudas D."/>
            <person name="Copeland A."/>
            <person name="Barry K.W."/>
            <person name="Cichocki N."/>
            <person name="Veneault-Fourrey C."/>
            <person name="LaButti K."/>
            <person name="Lindquist E.A."/>
            <person name="Lipzen A."/>
            <person name="Lundell T."/>
            <person name="Morin E."/>
            <person name="Murat C."/>
            <person name="Riley R."/>
            <person name="Ohm R."/>
            <person name="Sun H."/>
            <person name="Tunlid A."/>
            <person name="Henrissat B."/>
            <person name="Grigoriev I.V."/>
            <person name="Hibbett D.S."/>
            <person name="Martin F."/>
        </authorList>
    </citation>
    <scope>NUCLEOTIDE SEQUENCE [LARGE SCALE GENOMIC DNA]</scope>
    <source>
        <strain evidence="3">Marx 270</strain>
    </source>
</reference>
<dbReference type="Proteomes" id="UP000054217">
    <property type="component" value="Unassembled WGS sequence"/>
</dbReference>
<reference evidence="2 3" key="1">
    <citation type="submission" date="2014-04" db="EMBL/GenBank/DDBJ databases">
        <authorList>
            <consortium name="DOE Joint Genome Institute"/>
            <person name="Kuo A."/>
            <person name="Kohler A."/>
            <person name="Costa M.D."/>
            <person name="Nagy L.G."/>
            <person name="Floudas D."/>
            <person name="Copeland A."/>
            <person name="Barry K.W."/>
            <person name="Cichocki N."/>
            <person name="Veneault-Fourrey C."/>
            <person name="LaButti K."/>
            <person name="Lindquist E.A."/>
            <person name="Lipzen A."/>
            <person name="Lundell T."/>
            <person name="Morin E."/>
            <person name="Murat C."/>
            <person name="Sun H."/>
            <person name="Tunlid A."/>
            <person name="Henrissat B."/>
            <person name="Grigoriev I.V."/>
            <person name="Hibbett D.S."/>
            <person name="Martin F."/>
            <person name="Nordberg H.P."/>
            <person name="Cantor M.N."/>
            <person name="Hua S.X."/>
        </authorList>
    </citation>
    <scope>NUCLEOTIDE SEQUENCE [LARGE SCALE GENOMIC DNA]</scope>
    <source>
        <strain evidence="2 3">Marx 270</strain>
    </source>
</reference>
<evidence type="ECO:0000313" key="2">
    <source>
        <dbReference type="EMBL" id="KIN94389.1"/>
    </source>
</evidence>
<accession>A0A0C3MZW1</accession>
<keyword evidence="3" id="KW-1185">Reference proteome</keyword>
<feature type="compositionally biased region" description="Basic and acidic residues" evidence="1">
    <location>
        <begin position="247"/>
        <end position="260"/>
    </location>
</feature>